<evidence type="ECO:0000313" key="2">
    <source>
        <dbReference type="EMBL" id="AQA29250.1"/>
    </source>
</evidence>
<dbReference type="AlphaFoldDB" id="A0A1P8YXL6"/>
<proteinExistence type="predicted"/>
<protein>
    <submittedName>
        <fullName evidence="2">Extracellular protein 40</fullName>
    </submittedName>
</protein>
<gene>
    <name evidence="2" type="primary">Ecp40</name>
</gene>
<evidence type="ECO:0000256" key="1">
    <source>
        <dbReference type="SAM" id="SignalP"/>
    </source>
</evidence>
<name>A0A1P8YXL6_PASFU</name>
<sequence length="92" mass="9403">MHFNTVSSILVLCLSVATPTSAEHKGLCCDTSLTSGTPACGIQQSSCCHNESDPISCSDDFSVIRVVTGQPAGARGLAIECGSGGQIWCIAV</sequence>
<feature type="chain" id="PRO_5011981126" evidence="1">
    <location>
        <begin position="23"/>
        <end position="92"/>
    </location>
</feature>
<accession>A0A1P8YXL6</accession>
<reference evidence="2" key="1">
    <citation type="submission" date="2016-10" db="EMBL/GenBank/DDBJ databases">
        <title>Novel effectors identified in the apoplast of Cladosporium fulvum-infected tomato.</title>
        <authorList>
            <person name="Mesarich C.H."/>
            <person name="de Wit P.J.G.M."/>
        </authorList>
    </citation>
    <scope>NUCLEOTIDE SEQUENCE</scope>
    <source>
        <strain evidence="2">0WU</strain>
    </source>
</reference>
<dbReference type="EMBL" id="KX943079">
    <property type="protein sequence ID" value="AQA29250.1"/>
    <property type="molecule type" value="Genomic_DNA"/>
</dbReference>
<keyword evidence="1" id="KW-0732">Signal</keyword>
<feature type="signal peptide" evidence="1">
    <location>
        <begin position="1"/>
        <end position="22"/>
    </location>
</feature>
<organism evidence="2">
    <name type="scientific">Passalora fulva</name>
    <name type="common">Tomato leaf mold</name>
    <name type="synonym">Cladosporium fulvum</name>
    <dbReference type="NCBI Taxonomy" id="5499"/>
    <lineage>
        <taxon>Eukaryota</taxon>
        <taxon>Fungi</taxon>
        <taxon>Dikarya</taxon>
        <taxon>Ascomycota</taxon>
        <taxon>Pezizomycotina</taxon>
        <taxon>Dothideomycetes</taxon>
        <taxon>Dothideomycetidae</taxon>
        <taxon>Mycosphaerellales</taxon>
        <taxon>Mycosphaerellaceae</taxon>
        <taxon>Fulvia</taxon>
    </lineage>
</organism>